<dbReference type="PANTHER" id="PTHR43580:SF2">
    <property type="entry name" value="CYTOKINE-LIKE NUCLEAR FACTOR N-PAC"/>
    <property type="match status" value="1"/>
</dbReference>
<dbReference type="InterPro" id="IPR006115">
    <property type="entry name" value="6PGDH_NADP-bd"/>
</dbReference>
<dbReference type="PANTHER" id="PTHR43580">
    <property type="entry name" value="OXIDOREDUCTASE GLYR1-RELATED"/>
    <property type="match status" value="1"/>
</dbReference>
<sequence length="287" mass="29171">MQIAFLGLGAMGSRMAAHLLSAGYPLTVWNRTPAAAAELVSRGARLAATPREAALGADIVVVMVRDDEAARAVWLDAGQGALAGMKAGAVAIDSSTLSFEGSRALGAAIEAQGVRFLDAPVSGSRPQADAGQLIFLVGGDQAVFAQVEPVLKAMGSAAHYAGPVGSGALVKLATNTLLGVQVTVIAELVGVLQRNGMDPARALEIVGSTAVWSPYASRALPSMLAGDFRPQFPVELVEKDFGYVLRAAGSDAAAPTIAAARQVFADTAAAGFGAEQLTAVVKLFAGK</sequence>
<feature type="domain" description="3-hydroxyisobutyrate dehydrogenase-like NAD-binding" evidence="5">
    <location>
        <begin position="165"/>
        <end position="283"/>
    </location>
</feature>
<feature type="domain" description="6-phosphogluconate dehydrogenase NADP-binding" evidence="4">
    <location>
        <begin position="2"/>
        <end position="161"/>
    </location>
</feature>
<dbReference type="GO" id="GO:0051287">
    <property type="term" value="F:NAD binding"/>
    <property type="evidence" value="ECO:0007669"/>
    <property type="project" value="InterPro"/>
</dbReference>
<dbReference type="PROSITE" id="PS00895">
    <property type="entry name" value="3_HYDROXYISOBUT_DH"/>
    <property type="match status" value="1"/>
</dbReference>
<evidence type="ECO:0000256" key="2">
    <source>
        <dbReference type="ARBA" id="ARBA00023027"/>
    </source>
</evidence>
<evidence type="ECO:0000259" key="4">
    <source>
        <dbReference type="Pfam" id="PF03446"/>
    </source>
</evidence>
<dbReference type="AlphaFoldDB" id="A0A1G7YC00"/>
<evidence type="ECO:0000313" key="6">
    <source>
        <dbReference type="EMBL" id="SDG93853.1"/>
    </source>
</evidence>
<dbReference type="SUPFAM" id="SSF51735">
    <property type="entry name" value="NAD(P)-binding Rossmann-fold domains"/>
    <property type="match status" value="1"/>
</dbReference>
<dbReference type="Gene3D" id="1.10.1040.10">
    <property type="entry name" value="N-(1-d-carboxylethyl)-l-norvaline Dehydrogenase, domain 2"/>
    <property type="match status" value="1"/>
</dbReference>
<dbReference type="InterPro" id="IPR029154">
    <property type="entry name" value="HIBADH-like_NADP-bd"/>
</dbReference>
<keyword evidence="2" id="KW-0520">NAD</keyword>
<dbReference type="Proteomes" id="UP000198607">
    <property type="component" value="Unassembled WGS sequence"/>
</dbReference>
<keyword evidence="7" id="KW-1185">Reference proteome</keyword>
<proteinExistence type="predicted"/>
<dbReference type="InterPro" id="IPR015815">
    <property type="entry name" value="HIBADH-related"/>
</dbReference>
<dbReference type="SUPFAM" id="SSF48179">
    <property type="entry name" value="6-phosphogluconate dehydrogenase C-terminal domain-like"/>
    <property type="match status" value="1"/>
</dbReference>
<dbReference type="Pfam" id="PF14833">
    <property type="entry name" value="NAD_binding_11"/>
    <property type="match status" value="1"/>
</dbReference>
<dbReference type="InterPro" id="IPR008927">
    <property type="entry name" value="6-PGluconate_DH-like_C_sf"/>
</dbReference>
<dbReference type="PIRSF" id="PIRSF000103">
    <property type="entry name" value="HIBADH"/>
    <property type="match status" value="1"/>
</dbReference>
<dbReference type="GO" id="GO:0016054">
    <property type="term" value="P:organic acid catabolic process"/>
    <property type="evidence" value="ECO:0007669"/>
    <property type="project" value="UniProtKB-ARBA"/>
</dbReference>
<dbReference type="InterPro" id="IPR002204">
    <property type="entry name" value="3-OH-isobutyrate_DH-rel_CS"/>
</dbReference>
<dbReference type="Pfam" id="PF03446">
    <property type="entry name" value="NAD_binding_2"/>
    <property type="match status" value="1"/>
</dbReference>
<dbReference type="EMBL" id="FNCY01000002">
    <property type="protein sequence ID" value="SDG93853.1"/>
    <property type="molecule type" value="Genomic_DNA"/>
</dbReference>
<dbReference type="Gene3D" id="3.40.50.720">
    <property type="entry name" value="NAD(P)-binding Rossmann-like Domain"/>
    <property type="match status" value="1"/>
</dbReference>
<gene>
    <name evidence="6" type="ORF">SAMN05660652_00955</name>
</gene>
<accession>A0A1G7YC00</accession>
<dbReference type="GO" id="GO:0050661">
    <property type="term" value="F:NADP binding"/>
    <property type="evidence" value="ECO:0007669"/>
    <property type="project" value="InterPro"/>
</dbReference>
<feature type="active site" evidence="3">
    <location>
        <position position="171"/>
    </location>
</feature>
<evidence type="ECO:0000313" key="7">
    <source>
        <dbReference type="Proteomes" id="UP000198607"/>
    </source>
</evidence>
<protein>
    <submittedName>
        <fullName evidence="6">3-hydroxyisobutyrate dehydrogenase</fullName>
    </submittedName>
</protein>
<dbReference type="InterPro" id="IPR036291">
    <property type="entry name" value="NAD(P)-bd_dom_sf"/>
</dbReference>
<organism evidence="6 7">
    <name type="scientific">Propionivibrio dicarboxylicus</name>
    <dbReference type="NCBI Taxonomy" id="83767"/>
    <lineage>
        <taxon>Bacteria</taxon>
        <taxon>Pseudomonadati</taxon>
        <taxon>Pseudomonadota</taxon>
        <taxon>Betaproteobacteria</taxon>
        <taxon>Rhodocyclales</taxon>
        <taxon>Rhodocyclaceae</taxon>
        <taxon>Propionivibrio</taxon>
    </lineage>
</organism>
<evidence type="ECO:0000256" key="3">
    <source>
        <dbReference type="PIRSR" id="PIRSR000103-1"/>
    </source>
</evidence>
<evidence type="ECO:0000259" key="5">
    <source>
        <dbReference type="Pfam" id="PF14833"/>
    </source>
</evidence>
<evidence type="ECO:0000256" key="1">
    <source>
        <dbReference type="ARBA" id="ARBA00023002"/>
    </source>
</evidence>
<keyword evidence="1" id="KW-0560">Oxidoreductase</keyword>
<reference evidence="6 7" key="1">
    <citation type="submission" date="2016-10" db="EMBL/GenBank/DDBJ databases">
        <authorList>
            <person name="de Groot N.N."/>
        </authorList>
    </citation>
    <scope>NUCLEOTIDE SEQUENCE [LARGE SCALE GENOMIC DNA]</scope>
    <source>
        <strain evidence="6 7">DSM 5885</strain>
    </source>
</reference>
<dbReference type="GO" id="GO:0016491">
    <property type="term" value="F:oxidoreductase activity"/>
    <property type="evidence" value="ECO:0007669"/>
    <property type="project" value="UniProtKB-KW"/>
</dbReference>
<dbReference type="STRING" id="83767.SAMN05660652_00955"/>
<dbReference type="InterPro" id="IPR013328">
    <property type="entry name" value="6PGD_dom2"/>
</dbReference>
<dbReference type="InterPro" id="IPR051265">
    <property type="entry name" value="HIBADH-related_NP60_sf"/>
</dbReference>
<name>A0A1G7YC00_9RHOO</name>